<dbReference type="Proteomes" id="UP000076796">
    <property type="component" value="Unassembled WGS sequence"/>
</dbReference>
<dbReference type="GO" id="GO:0003677">
    <property type="term" value="F:DNA binding"/>
    <property type="evidence" value="ECO:0007669"/>
    <property type="project" value="UniProtKB-KW"/>
</dbReference>
<dbReference type="InterPro" id="IPR036388">
    <property type="entry name" value="WH-like_DNA-bd_sf"/>
</dbReference>
<evidence type="ECO:0000313" key="6">
    <source>
        <dbReference type="Proteomes" id="UP000076796"/>
    </source>
</evidence>
<gene>
    <name evidence="5" type="ORF">AWU65_02360</name>
</gene>
<accession>A0A168EU90</accession>
<dbReference type="InterPro" id="IPR005650">
    <property type="entry name" value="BlaI_family"/>
</dbReference>
<evidence type="ECO:0000256" key="2">
    <source>
        <dbReference type="ARBA" id="ARBA00023015"/>
    </source>
</evidence>
<dbReference type="Gene3D" id="1.10.10.10">
    <property type="entry name" value="Winged helix-like DNA-binding domain superfamily/Winged helix DNA-binding domain"/>
    <property type="match status" value="1"/>
</dbReference>
<dbReference type="OrthoDB" id="122824at2"/>
<reference evidence="5" key="1">
    <citation type="journal article" date="2016" name="Genome Announc.">
        <title>Draft genomes of two strains of Paenibacillus glucanolyticus with capability to degrade lignocellulose.</title>
        <authorList>
            <person name="Mathews S.L."/>
            <person name="Pawlak J."/>
            <person name="Grunden A.M."/>
        </authorList>
    </citation>
    <scope>NUCLEOTIDE SEQUENCE [LARGE SCALE GENOMIC DNA]</scope>
    <source>
        <strain evidence="5">SLM1</strain>
    </source>
</reference>
<evidence type="ECO:0000256" key="3">
    <source>
        <dbReference type="ARBA" id="ARBA00023125"/>
    </source>
</evidence>
<dbReference type="Pfam" id="PF03965">
    <property type="entry name" value="Penicillinase_R"/>
    <property type="match status" value="1"/>
</dbReference>
<comment type="similarity">
    <text evidence="1">Belongs to the BlaI transcriptional regulatory family.</text>
</comment>
<proteinExistence type="inferred from homology"/>
<dbReference type="InterPro" id="IPR036390">
    <property type="entry name" value="WH_DNA-bd_sf"/>
</dbReference>
<dbReference type="SUPFAM" id="SSF46785">
    <property type="entry name" value="Winged helix' DNA-binding domain"/>
    <property type="match status" value="1"/>
</dbReference>
<dbReference type="GO" id="GO:0045892">
    <property type="term" value="P:negative regulation of DNA-templated transcription"/>
    <property type="evidence" value="ECO:0007669"/>
    <property type="project" value="InterPro"/>
</dbReference>
<name>A0A168EU90_9BACL</name>
<keyword evidence="6" id="KW-1185">Reference proteome</keyword>
<keyword evidence="4" id="KW-0804">Transcription</keyword>
<evidence type="ECO:0000256" key="4">
    <source>
        <dbReference type="ARBA" id="ARBA00023163"/>
    </source>
</evidence>
<evidence type="ECO:0000256" key="1">
    <source>
        <dbReference type="ARBA" id="ARBA00011046"/>
    </source>
</evidence>
<keyword evidence="3" id="KW-0238">DNA-binding</keyword>
<dbReference type="AlphaFoldDB" id="A0A168EU90"/>
<evidence type="ECO:0000313" key="5">
    <source>
        <dbReference type="EMBL" id="KZS44851.1"/>
    </source>
</evidence>
<dbReference type="EMBL" id="LWMH01000001">
    <property type="protein sequence ID" value="KZS44851.1"/>
    <property type="molecule type" value="Genomic_DNA"/>
</dbReference>
<comment type="caution">
    <text evidence="5">The sequence shown here is derived from an EMBL/GenBank/DDBJ whole genome shotgun (WGS) entry which is preliminary data.</text>
</comment>
<sequence>MKIKKFNMHEQGLNQFFGPLEAKIMEILWASKKTTIRDVQTIVSEEEPLSFNTVMTVMNRLIEKGLLKKTSKGSGRARLTFFEPIQTKEQFLSEQTKEVTQGLIREFGELVVGHMIDALDDADPKLISKLQDKLNQMNHGSSS</sequence>
<dbReference type="RefSeq" id="WP_036638517.1">
    <property type="nucleotide sequence ID" value="NZ_JBCMWP010000019.1"/>
</dbReference>
<protein>
    <submittedName>
        <fullName evidence="5">Transcriptional regulator</fullName>
    </submittedName>
</protein>
<keyword evidence="2" id="KW-0805">Transcription regulation</keyword>
<organism evidence="5 6">
    <name type="scientific">Paenibacillus glucanolyticus</name>
    <dbReference type="NCBI Taxonomy" id="59843"/>
    <lineage>
        <taxon>Bacteria</taxon>
        <taxon>Bacillati</taxon>
        <taxon>Bacillota</taxon>
        <taxon>Bacilli</taxon>
        <taxon>Bacillales</taxon>
        <taxon>Paenibacillaceae</taxon>
        <taxon>Paenibacillus</taxon>
    </lineage>
</organism>